<evidence type="ECO:0000256" key="3">
    <source>
        <dbReference type="ARBA" id="ARBA00022592"/>
    </source>
</evidence>
<dbReference type="SUPFAM" id="SSF53850">
    <property type="entry name" value="Periplasmic binding protein-like II"/>
    <property type="match status" value="1"/>
</dbReference>
<dbReference type="EMBL" id="FNKB01000002">
    <property type="protein sequence ID" value="SDQ48627.1"/>
    <property type="molecule type" value="Genomic_DNA"/>
</dbReference>
<dbReference type="PIRSF" id="PIRSF002756">
    <property type="entry name" value="PstS"/>
    <property type="match status" value="1"/>
</dbReference>
<dbReference type="GO" id="GO:0042301">
    <property type="term" value="F:phosphate ion binding"/>
    <property type="evidence" value="ECO:0007669"/>
    <property type="project" value="InterPro"/>
</dbReference>
<dbReference type="Pfam" id="PF12849">
    <property type="entry name" value="PBP_like_2"/>
    <property type="match status" value="1"/>
</dbReference>
<keyword evidence="3 4" id="KW-0592">Phosphate transport</keyword>
<evidence type="ECO:0000313" key="6">
    <source>
        <dbReference type="EMBL" id="SDQ48627.1"/>
    </source>
</evidence>
<accession>A0A1H1B9M3</accession>
<dbReference type="GO" id="GO:0043190">
    <property type="term" value="C:ATP-binding cassette (ABC) transporter complex"/>
    <property type="evidence" value="ECO:0007669"/>
    <property type="project" value="InterPro"/>
</dbReference>
<dbReference type="NCBIfam" id="TIGR00975">
    <property type="entry name" value="3a0107s03"/>
    <property type="match status" value="1"/>
</dbReference>
<proteinExistence type="inferred from homology"/>
<dbReference type="CDD" id="cd13565">
    <property type="entry name" value="PBP2_PstS"/>
    <property type="match status" value="1"/>
</dbReference>
<dbReference type="eggNOG" id="COG0226">
    <property type="taxonomic scope" value="Bacteria"/>
</dbReference>
<sequence length="387" mass="39554">MVLWSFEAITPSVSRLDQSQVKLSAFAKIAAIGGIAALTLTSCAANEGGSASGSEDSGATSSLSGELVGAGASSQGSAQEVWVAGFQTANPDVTVNYEPSGSGAGRETFQQGASAFAGSDRAFKTDEISAGPFDGCATGDIVEFPAYISPIAVIFNIEGVDSLKLDAPTVAKIFSGEITSWNDPAIADQNPDVELPESNITAVHRSDDSGTTGNFTEYLAAAAADDWTVGSIETWPTEFGGEGAQGTSGVVSAVSNGTGTIGYADASQAGDLGTVDIKVGDEYVPYSPEAAAAIVDASSMEEGRTEGDLAITLDRTSTEEGVYPIVLVSYLIGCAEYEDAANAELVKSYFSYIVSEEGQTAAQESAGNAPISEDLRGQVQTAIDSIS</sequence>
<dbReference type="InterPro" id="IPR005673">
    <property type="entry name" value="ABC_phos-bd_PstS"/>
</dbReference>
<reference evidence="6 7" key="1">
    <citation type="submission" date="2016-10" db="EMBL/GenBank/DDBJ databases">
        <authorList>
            <person name="de Groot N.N."/>
        </authorList>
    </citation>
    <scope>NUCLEOTIDE SEQUENCE [LARGE SCALE GENOMIC DNA]</scope>
    <source>
        <strain evidence="6 7">DSM 22788</strain>
    </source>
</reference>
<organism evidence="6 7">
    <name type="scientific">Leucobacter chromiiresistens</name>
    <dbReference type="NCBI Taxonomy" id="1079994"/>
    <lineage>
        <taxon>Bacteria</taxon>
        <taxon>Bacillati</taxon>
        <taxon>Actinomycetota</taxon>
        <taxon>Actinomycetes</taxon>
        <taxon>Micrococcales</taxon>
        <taxon>Microbacteriaceae</taxon>
        <taxon>Leucobacter</taxon>
    </lineage>
</organism>
<evidence type="ECO:0000256" key="1">
    <source>
        <dbReference type="ARBA" id="ARBA00008725"/>
    </source>
</evidence>
<comment type="similarity">
    <text evidence="1 4">Belongs to the PstS family.</text>
</comment>
<dbReference type="Gene3D" id="3.40.190.10">
    <property type="entry name" value="Periplasmic binding protein-like II"/>
    <property type="match status" value="2"/>
</dbReference>
<dbReference type="InterPro" id="IPR024370">
    <property type="entry name" value="PBP_domain"/>
</dbReference>
<protein>
    <recommendedName>
        <fullName evidence="4">Phosphate-binding protein</fullName>
    </recommendedName>
</protein>
<gene>
    <name evidence="6" type="ORF">SAMN04488565_2674</name>
</gene>
<dbReference type="AlphaFoldDB" id="A0A1H1B9M3"/>
<dbReference type="STRING" id="1079994.SAMN04488565_2674"/>
<evidence type="ECO:0000256" key="2">
    <source>
        <dbReference type="ARBA" id="ARBA00022448"/>
    </source>
</evidence>
<dbReference type="PANTHER" id="PTHR42996">
    <property type="entry name" value="PHOSPHATE-BINDING PROTEIN PSTS"/>
    <property type="match status" value="1"/>
</dbReference>
<dbReference type="Proteomes" id="UP000182690">
    <property type="component" value="Unassembled WGS sequence"/>
</dbReference>
<dbReference type="GO" id="GO:0035435">
    <property type="term" value="P:phosphate ion transmembrane transport"/>
    <property type="evidence" value="ECO:0007669"/>
    <property type="project" value="InterPro"/>
</dbReference>
<dbReference type="PANTHER" id="PTHR42996:SF1">
    <property type="entry name" value="PHOSPHATE-BINDING PROTEIN PSTS"/>
    <property type="match status" value="1"/>
</dbReference>
<evidence type="ECO:0000313" key="7">
    <source>
        <dbReference type="Proteomes" id="UP000182690"/>
    </source>
</evidence>
<feature type="domain" description="PBP" evidence="5">
    <location>
        <begin position="60"/>
        <end position="357"/>
    </location>
</feature>
<keyword evidence="2 4" id="KW-0813">Transport</keyword>
<dbReference type="InterPro" id="IPR050962">
    <property type="entry name" value="Phosphate-bind_PstS"/>
</dbReference>
<evidence type="ECO:0000259" key="5">
    <source>
        <dbReference type="Pfam" id="PF12849"/>
    </source>
</evidence>
<name>A0A1H1B9M3_9MICO</name>
<evidence type="ECO:0000256" key="4">
    <source>
        <dbReference type="PIRNR" id="PIRNR002756"/>
    </source>
</evidence>